<dbReference type="Proteomes" id="UP000177029">
    <property type="component" value="Unassembled WGS sequence"/>
</dbReference>
<evidence type="ECO:0000313" key="5">
    <source>
        <dbReference type="EMBL" id="OGM90959.1"/>
    </source>
</evidence>
<evidence type="ECO:0000256" key="2">
    <source>
        <dbReference type="ARBA" id="ARBA00022980"/>
    </source>
</evidence>
<keyword evidence="3" id="KW-0687">Ribonucleoprotein</keyword>
<feature type="compositionally biased region" description="Basic and acidic residues" evidence="4">
    <location>
        <begin position="1"/>
        <end position="14"/>
    </location>
</feature>
<evidence type="ECO:0000313" key="6">
    <source>
        <dbReference type="Proteomes" id="UP000177029"/>
    </source>
</evidence>
<accession>A0A1F8DSK9</accession>
<dbReference type="EMBL" id="MGIP01000014">
    <property type="protein sequence ID" value="OGM90959.1"/>
    <property type="molecule type" value="Genomic_DNA"/>
</dbReference>
<dbReference type="InterPro" id="IPR005484">
    <property type="entry name" value="Ribosomal_uL18_bac/plant/anim"/>
</dbReference>
<evidence type="ECO:0000256" key="4">
    <source>
        <dbReference type="SAM" id="MobiDB-lite"/>
    </source>
</evidence>
<proteinExistence type="inferred from homology"/>
<comment type="similarity">
    <text evidence="1">Belongs to the universal ribosomal protein uL18 family.</text>
</comment>
<gene>
    <name evidence="5" type="ORF">A2755_01845</name>
</gene>
<name>A0A1F8DSK9_9BACT</name>
<dbReference type="GO" id="GO:1990904">
    <property type="term" value="C:ribonucleoprotein complex"/>
    <property type="evidence" value="ECO:0007669"/>
    <property type="project" value="UniProtKB-KW"/>
</dbReference>
<feature type="region of interest" description="Disordered" evidence="4">
    <location>
        <begin position="1"/>
        <end position="22"/>
    </location>
</feature>
<sequence>MNKHKEENKKETRRKERTRSKLFGTSARPRISVFKSNKYVYLQAIDDSAHNTIAFGKTASALAAKLKKMKVELAIFDRGAYQYHGGIKKIADEIRKNGIKI</sequence>
<comment type="caution">
    <text evidence="5">The sequence shown here is derived from an EMBL/GenBank/DDBJ whole genome shotgun (WGS) entry which is preliminary data.</text>
</comment>
<evidence type="ECO:0000256" key="3">
    <source>
        <dbReference type="ARBA" id="ARBA00023274"/>
    </source>
</evidence>
<evidence type="ECO:0008006" key="7">
    <source>
        <dbReference type="Google" id="ProtNLM"/>
    </source>
</evidence>
<dbReference type="GO" id="GO:0005840">
    <property type="term" value="C:ribosome"/>
    <property type="evidence" value="ECO:0007669"/>
    <property type="project" value="UniProtKB-KW"/>
</dbReference>
<dbReference type="GO" id="GO:0006412">
    <property type="term" value="P:translation"/>
    <property type="evidence" value="ECO:0007669"/>
    <property type="project" value="InterPro"/>
</dbReference>
<dbReference type="Gene3D" id="3.30.420.100">
    <property type="match status" value="2"/>
</dbReference>
<dbReference type="GO" id="GO:0003735">
    <property type="term" value="F:structural constituent of ribosome"/>
    <property type="evidence" value="ECO:0007669"/>
    <property type="project" value="InterPro"/>
</dbReference>
<evidence type="ECO:0000256" key="1">
    <source>
        <dbReference type="ARBA" id="ARBA00007116"/>
    </source>
</evidence>
<dbReference type="AlphaFoldDB" id="A0A1F8DSK9"/>
<dbReference type="InterPro" id="IPR057268">
    <property type="entry name" value="Ribosomal_L18"/>
</dbReference>
<reference evidence="5 6" key="1">
    <citation type="journal article" date="2016" name="Nat. Commun.">
        <title>Thousands of microbial genomes shed light on interconnected biogeochemical processes in an aquifer system.</title>
        <authorList>
            <person name="Anantharaman K."/>
            <person name="Brown C.T."/>
            <person name="Hug L.A."/>
            <person name="Sharon I."/>
            <person name="Castelle C.J."/>
            <person name="Probst A.J."/>
            <person name="Thomas B.C."/>
            <person name="Singh A."/>
            <person name="Wilkins M.J."/>
            <person name="Karaoz U."/>
            <person name="Brodie E.L."/>
            <person name="Williams K.H."/>
            <person name="Hubbard S.S."/>
            <person name="Banfield J.F."/>
        </authorList>
    </citation>
    <scope>NUCLEOTIDE SEQUENCE [LARGE SCALE GENOMIC DNA]</scope>
</reference>
<organism evidence="5 6">
    <name type="scientific">Candidatus Wolfebacteria bacterium RIFCSPHIGHO2_01_FULL_48_22</name>
    <dbReference type="NCBI Taxonomy" id="1802555"/>
    <lineage>
        <taxon>Bacteria</taxon>
        <taxon>Candidatus Wolfeibacteriota</taxon>
    </lineage>
</organism>
<dbReference type="SUPFAM" id="SSF53137">
    <property type="entry name" value="Translational machinery components"/>
    <property type="match status" value="1"/>
</dbReference>
<keyword evidence="2" id="KW-0689">Ribosomal protein</keyword>
<dbReference type="Pfam" id="PF00861">
    <property type="entry name" value="Ribosomal_L18p"/>
    <property type="match status" value="2"/>
</dbReference>
<dbReference type="CDD" id="cd00432">
    <property type="entry name" value="Ribosomal_L18_L5e"/>
    <property type="match status" value="1"/>
</dbReference>
<dbReference type="STRING" id="1802555.A2755_01845"/>
<protein>
    <recommendedName>
        <fullName evidence="7">50S ribosomal protein L18</fullName>
    </recommendedName>
</protein>